<organism evidence="1 2">
    <name type="scientific">Bacteroides fragilis</name>
    <dbReference type="NCBI Taxonomy" id="817"/>
    <lineage>
        <taxon>Bacteria</taxon>
        <taxon>Pseudomonadati</taxon>
        <taxon>Bacteroidota</taxon>
        <taxon>Bacteroidia</taxon>
        <taxon>Bacteroidales</taxon>
        <taxon>Bacteroidaceae</taxon>
        <taxon>Bacteroides</taxon>
    </lineage>
</organism>
<name>A0A2M9V0Z8_BACFG</name>
<proteinExistence type="predicted"/>
<dbReference type="EMBL" id="PDCW01000066">
    <property type="protein sequence ID" value="PJY69202.1"/>
    <property type="molecule type" value="Genomic_DNA"/>
</dbReference>
<evidence type="ECO:0000313" key="1">
    <source>
        <dbReference type="EMBL" id="PJY69202.1"/>
    </source>
</evidence>
<protein>
    <submittedName>
        <fullName evidence="1">Uncharacterized protein</fullName>
    </submittedName>
</protein>
<sequence>MMMPQAVDDARRDDRSRCEGGENFHAETALRFRPHLHVHLAEYLRKDFHAMVVIDRKEFIVILLADLVSDDLPVDDGRHLVLALYGGWMYGYFADLDLPAVPFFPIPALALVEHGNIPSIDGSGCAIRHLLPELVFQRGEDFLLLLLALRQFLLHFGVQAEGDTPLAVEIRHCYLVGEIRPDYPVQDFQSFLDRLFLDGVGGQDGRFFFRQVIDHIGGHLFGLYGQGPCLLIDDKTVGGKTLLPFLVGKIDRRSNQLLVGTGRFCTARTADYRRDDRLQVLQDIGLSCGLYRLPVLVLVIKSVAARLQFARLHAPVPPFRDNGWSRIEQLSADPPQMETPLVAWRPTEERRRHTQPSHTSVFAHTDTVAVQSHSDTAVGVTGMDEVLGHIKVFPYNAREHVVGFLVGRVCPPVRQGQHLTLGKVVGQQRRVVALYHEPVARAVTDHVGLHTVTPQYVLHFGLQVHHSGVGILSYRHNPLLKRFPLCVSALHRRFQLFVLVVDELGGRFIAHHETVLLAIAGIFLLPFG</sequence>
<dbReference type="Proteomes" id="UP000231846">
    <property type="component" value="Unassembled WGS sequence"/>
</dbReference>
<dbReference type="AlphaFoldDB" id="A0A2M9V0Z8"/>
<evidence type="ECO:0000313" key="2">
    <source>
        <dbReference type="Proteomes" id="UP000231846"/>
    </source>
</evidence>
<comment type="caution">
    <text evidence="1">The sequence shown here is derived from an EMBL/GenBank/DDBJ whole genome shotgun (WGS) entry which is preliminary data.</text>
</comment>
<accession>A0A2M9V0Z8</accession>
<reference evidence="1 2" key="1">
    <citation type="journal article" date="2017" name="MBio">
        <title>Gut Symbiont Bacteroides fragilis Secretes a Eukaryotic-Like Ubiquitin Protein That Mediates Intraspecies Antagonism.</title>
        <authorList>
            <person name="Chatzidaki-Livanis M."/>
            <person name="Coyne M.J."/>
            <person name="Roelofs K.G."/>
            <person name="Gentyala R.R."/>
            <person name="Caldwell J.M."/>
            <person name="Comstock L.E."/>
        </authorList>
    </citation>
    <scope>NUCLEOTIDE SEQUENCE [LARGE SCALE GENOMIC DNA]</scope>
    <source>
        <strain evidence="1 2">12905</strain>
    </source>
</reference>
<gene>
    <name evidence="1" type="ORF">CQW34_04396</name>
</gene>